<organism evidence="1 2">
    <name type="scientific">Bacillus cereus</name>
    <dbReference type="NCBI Taxonomy" id="1396"/>
    <lineage>
        <taxon>Bacteria</taxon>
        <taxon>Bacillati</taxon>
        <taxon>Bacillota</taxon>
        <taxon>Bacilli</taxon>
        <taxon>Bacillales</taxon>
        <taxon>Bacillaceae</taxon>
        <taxon>Bacillus</taxon>
        <taxon>Bacillus cereus group</taxon>
    </lineage>
</organism>
<dbReference type="RefSeq" id="WP_098782155.1">
    <property type="nucleotide sequence ID" value="NZ_NULI01000006.1"/>
</dbReference>
<gene>
    <name evidence="1" type="ORF">COC69_01165</name>
</gene>
<evidence type="ECO:0008006" key="3">
    <source>
        <dbReference type="Google" id="ProtNLM"/>
    </source>
</evidence>
<accession>A0A9X7CSI1</accession>
<protein>
    <recommendedName>
        <fullName evidence="3">Group-specific protein</fullName>
    </recommendedName>
</protein>
<dbReference type="EMBL" id="NULI01000006">
    <property type="protein sequence ID" value="PGS83954.1"/>
    <property type="molecule type" value="Genomic_DNA"/>
</dbReference>
<name>A0A9X7CSI1_BACCE</name>
<comment type="caution">
    <text evidence="1">The sequence shown here is derived from an EMBL/GenBank/DDBJ whole genome shotgun (WGS) entry which is preliminary data.</text>
</comment>
<dbReference type="Proteomes" id="UP000224203">
    <property type="component" value="Unassembled WGS sequence"/>
</dbReference>
<evidence type="ECO:0000313" key="1">
    <source>
        <dbReference type="EMBL" id="PGS83954.1"/>
    </source>
</evidence>
<evidence type="ECO:0000313" key="2">
    <source>
        <dbReference type="Proteomes" id="UP000224203"/>
    </source>
</evidence>
<reference evidence="1 2" key="1">
    <citation type="submission" date="2017-09" db="EMBL/GenBank/DDBJ databases">
        <title>Large-scale bioinformatics analysis of Bacillus genomes uncovers conserved roles of natural products in bacterial physiology.</title>
        <authorList>
            <consortium name="Agbiome Team Llc"/>
            <person name="Bleich R.M."/>
            <person name="Grubbs K.J."/>
            <person name="Santa Maria K.C."/>
            <person name="Allen S.E."/>
            <person name="Farag S."/>
            <person name="Shank E.A."/>
            <person name="Bowers A."/>
        </authorList>
    </citation>
    <scope>NUCLEOTIDE SEQUENCE [LARGE SCALE GENOMIC DNA]</scope>
    <source>
        <strain evidence="1 2">AFS041711</strain>
    </source>
</reference>
<sequence length="100" mass="11763">MPSIHRNDTTDHKLLHIPTIQHENERGLIYEVLSVGFIGRRQPIVTVNNNQNQAVTYRLPVDLRDWVEINLSNALAGRNPFPSQVEFFRFENESWIRLLR</sequence>
<dbReference type="AlphaFoldDB" id="A0A9X7CSI1"/>
<proteinExistence type="predicted"/>